<reference evidence="13 15" key="1">
    <citation type="journal article" date="2011" name="Science">
        <title>Comparative functional genomics of the fission yeasts.</title>
        <authorList>
            <person name="Rhind N."/>
            <person name="Chen Z."/>
            <person name="Yassour M."/>
            <person name="Thompson D.A."/>
            <person name="Haas B.J."/>
            <person name="Habib N."/>
            <person name="Wapinski I."/>
            <person name="Roy S."/>
            <person name="Lin M.F."/>
            <person name="Heiman D.I."/>
            <person name="Young S.K."/>
            <person name="Furuya K."/>
            <person name="Guo Y."/>
            <person name="Pidoux A."/>
            <person name="Chen H.M."/>
            <person name="Robbertse B."/>
            <person name="Goldberg J.M."/>
            <person name="Aoki K."/>
            <person name="Bayne E.H."/>
            <person name="Berlin A.M."/>
            <person name="Desjardins C.A."/>
            <person name="Dobbs E."/>
            <person name="Dukaj L."/>
            <person name="Fan L."/>
            <person name="FitzGerald M.G."/>
            <person name="French C."/>
            <person name="Gujja S."/>
            <person name="Hansen K."/>
            <person name="Keifenheim D."/>
            <person name="Levin J.Z."/>
            <person name="Mosher R.A."/>
            <person name="Mueller C.A."/>
            <person name="Pfiffner J."/>
            <person name="Priest M."/>
            <person name="Russ C."/>
            <person name="Smialowska A."/>
            <person name="Swoboda P."/>
            <person name="Sykes S.M."/>
            <person name="Vaughn M."/>
            <person name="Vengrova S."/>
            <person name="Yoder R."/>
            <person name="Zeng Q."/>
            <person name="Allshire R."/>
            <person name="Baulcombe D."/>
            <person name="Birren B.W."/>
            <person name="Brown W."/>
            <person name="Ekwall K."/>
            <person name="Kellis M."/>
            <person name="Leatherwood J."/>
            <person name="Levin H."/>
            <person name="Margalit H."/>
            <person name="Martienssen R."/>
            <person name="Nieduszynski C.A."/>
            <person name="Spatafora J.W."/>
            <person name="Friedman N."/>
            <person name="Dalgaard J.Z."/>
            <person name="Baumann P."/>
            <person name="Niki H."/>
            <person name="Regev A."/>
            <person name="Nusbaum C."/>
        </authorList>
    </citation>
    <scope>NUCLEOTIDE SEQUENCE [LARGE SCALE GENOMIC DNA]</scope>
    <source>
        <strain evidence="15">yFS275 / FY16936</strain>
    </source>
</reference>
<comment type="catalytic activity">
    <reaction evidence="8">
        <text>L-threonyl-[protein] + ATP = O-phospho-L-threonyl-[protein] + ADP + H(+)</text>
        <dbReference type="Rhea" id="RHEA:46608"/>
        <dbReference type="Rhea" id="RHEA-COMP:11060"/>
        <dbReference type="Rhea" id="RHEA-COMP:11605"/>
        <dbReference type="ChEBI" id="CHEBI:15378"/>
        <dbReference type="ChEBI" id="CHEBI:30013"/>
        <dbReference type="ChEBI" id="CHEBI:30616"/>
        <dbReference type="ChEBI" id="CHEBI:61977"/>
        <dbReference type="ChEBI" id="CHEBI:456216"/>
        <dbReference type="EC" id="2.7.11.1"/>
    </reaction>
</comment>
<feature type="region of interest" description="Disordered" evidence="11">
    <location>
        <begin position="293"/>
        <end position="402"/>
    </location>
</feature>
<proteinExistence type="inferred from homology"/>
<dbReference type="Pfam" id="PF00069">
    <property type="entry name" value="Pkinase"/>
    <property type="match status" value="1"/>
</dbReference>
<evidence type="ECO:0000313" key="13">
    <source>
        <dbReference type="EMBL" id="EEB09265.1"/>
    </source>
</evidence>
<keyword evidence="6 13" id="KW-0418">Kinase</keyword>
<dbReference type="OrthoDB" id="248923at2759"/>
<dbReference type="InterPro" id="IPR011009">
    <property type="entry name" value="Kinase-like_dom_sf"/>
</dbReference>
<dbReference type="GO" id="GO:0005737">
    <property type="term" value="C:cytoplasm"/>
    <property type="evidence" value="ECO:0000318"/>
    <property type="project" value="GO_Central"/>
</dbReference>
<dbReference type="InterPro" id="IPR050629">
    <property type="entry name" value="STE20/SPS1-PAK"/>
</dbReference>
<dbReference type="Gene3D" id="3.30.200.20">
    <property type="entry name" value="Phosphorylase Kinase, domain 1"/>
    <property type="match status" value="1"/>
</dbReference>
<keyword evidence="15" id="KW-1185">Reference proteome</keyword>
<dbReference type="GO" id="GO:0005524">
    <property type="term" value="F:ATP binding"/>
    <property type="evidence" value="ECO:0007669"/>
    <property type="project" value="UniProtKB-UniRule"/>
</dbReference>
<dbReference type="PANTHER" id="PTHR48012">
    <property type="entry name" value="STERILE20-LIKE KINASE, ISOFORM B-RELATED"/>
    <property type="match status" value="1"/>
</dbReference>
<dbReference type="GO" id="GO:0070507">
    <property type="term" value="P:regulation of microtubule cytoskeleton organization"/>
    <property type="evidence" value="ECO:0007669"/>
    <property type="project" value="EnsemblFungi"/>
</dbReference>
<dbReference type="JaponicusDB" id="SJAG_04461">
    <property type="gene designation" value="nak1"/>
</dbReference>
<dbReference type="SUPFAM" id="SSF56112">
    <property type="entry name" value="Protein kinase-like (PK-like)"/>
    <property type="match status" value="1"/>
</dbReference>
<dbReference type="GO" id="GO:0071958">
    <property type="term" value="C:new mitotic spindle pole body"/>
    <property type="evidence" value="ECO:0007669"/>
    <property type="project" value="EnsemblFungi"/>
</dbReference>
<dbReference type="PANTHER" id="PTHR48012:SF29">
    <property type="entry name" value="SERINE_THREONINE-PROTEIN KINASE NAK1"/>
    <property type="match status" value="1"/>
</dbReference>
<feature type="compositionally biased region" description="Low complexity" evidence="11">
    <location>
        <begin position="381"/>
        <end position="394"/>
    </location>
</feature>
<dbReference type="eggNOG" id="KOG0201">
    <property type="taxonomic scope" value="Eukaryota"/>
</dbReference>
<dbReference type="GO" id="GO:0030479">
    <property type="term" value="C:actin cortical patch"/>
    <property type="evidence" value="ECO:0007669"/>
    <property type="project" value="EnsemblFungi"/>
</dbReference>
<dbReference type="GO" id="GO:0071574">
    <property type="term" value="P:protein localization to medial cortex"/>
    <property type="evidence" value="ECO:0007669"/>
    <property type="project" value="EnsemblFungi"/>
</dbReference>
<dbReference type="PROSITE" id="PS50011">
    <property type="entry name" value="PROTEIN_KINASE_DOM"/>
    <property type="match status" value="1"/>
</dbReference>
<dbReference type="Proteomes" id="UP000001744">
    <property type="component" value="Unassembled WGS sequence"/>
</dbReference>
<protein>
    <recommendedName>
        <fullName evidence="2">non-specific serine/threonine protein kinase</fullName>
        <ecNumber evidence="2">2.7.11.1</ecNumber>
    </recommendedName>
</protein>
<dbReference type="VEuPathDB" id="FungiDB:SJAG_04461"/>
<evidence type="ECO:0000256" key="8">
    <source>
        <dbReference type="ARBA" id="ARBA00047899"/>
    </source>
</evidence>
<accession>B6K6W1</accession>
<name>B6K6W1_SCHJY</name>
<evidence type="ECO:0000256" key="3">
    <source>
        <dbReference type="ARBA" id="ARBA00022527"/>
    </source>
</evidence>
<evidence type="ECO:0000313" key="14">
    <source>
        <dbReference type="JaponicusDB" id="SJAG_04461"/>
    </source>
</evidence>
<feature type="binding site" evidence="10">
    <location>
        <position position="39"/>
    </location>
    <ligand>
        <name>ATP</name>
        <dbReference type="ChEBI" id="CHEBI:30616"/>
    </ligand>
</feature>
<feature type="domain" description="Protein kinase" evidence="12">
    <location>
        <begin position="10"/>
        <end position="264"/>
    </location>
</feature>
<keyword evidence="7 10" id="KW-0067">ATP-binding</keyword>
<feature type="compositionally biased region" description="Polar residues" evidence="11">
    <location>
        <begin position="338"/>
        <end position="354"/>
    </location>
</feature>
<evidence type="ECO:0000256" key="10">
    <source>
        <dbReference type="PROSITE-ProRule" id="PRU10141"/>
    </source>
</evidence>
<dbReference type="STRING" id="402676.B6K6W1"/>
<dbReference type="GO" id="GO:2000247">
    <property type="term" value="P:positive regulation of establishment or maintenance of bipolar cell polarity regulating cell shape"/>
    <property type="evidence" value="ECO:0007669"/>
    <property type="project" value="EnsemblFungi"/>
</dbReference>
<keyword evidence="5 10" id="KW-0547">Nucleotide-binding</keyword>
<keyword evidence="3" id="KW-0723">Serine/threonine-protein kinase</keyword>
<dbReference type="FunFam" id="1.10.510.10:FF:000499">
    <property type="entry name" value="Serine/threonine-protein kinase KIC1"/>
    <property type="match status" value="1"/>
</dbReference>
<dbReference type="EMBL" id="KE651168">
    <property type="protein sequence ID" value="EEB09265.1"/>
    <property type="molecule type" value="Genomic_DNA"/>
</dbReference>
<dbReference type="PROSITE" id="PS00108">
    <property type="entry name" value="PROTEIN_KINASE_ST"/>
    <property type="match status" value="1"/>
</dbReference>
<dbReference type="Gene3D" id="1.10.510.10">
    <property type="entry name" value="Transferase(Phosphotransferase) domain 1"/>
    <property type="match status" value="1"/>
</dbReference>
<comment type="catalytic activity">
    <reaction evidence="9">
        <text>L-seryl-[protein] + ATP = O-phospho-L-seryl-[protein] + ADP + H(+)</text>
        <dbReference type="Rhea" id="RHEA:17989"/>
        <dbReference type="Rhea" id="RHEA-COMP:9863"/>
        <dbReference type="Rhea" id="RHEA-COMP:11604"/>
        <dbReference type="ChEBI" id="CHEBI:15378"/>
        <dbReference type="ChEBI" id="CHEBI:29999"/>
        <dbReference type="ChEBI" id="CHEBI:30616"/>
        <dbReference type="ChEBI" id="CHEBI:83421"/>
        <dbReference type="ChEBI" id="CHEBI:456216"/>
        <dbReference type="EC" id="2.7.11.1"/>
    </reaction>
</comment>
<gene>
    <name evidence="14" type="primary">nak1</name>
    <name evidence="13" type="ORF">SJAG_04461</name>
</gene>
<dbReference type="GeneID" id="7051822"/>
<dbReference type="OMA" id="TNELAHY"/>
<feature type="region of interest" description="Disordered" evidence="11">
    <location>
        <begin position="444"/>
        <end position="554"/>
    </location>
</feature>
<evidence type="ECO:0000259" key="12">
    <source>
        <dbReference type="PROSITE" id="PS50011"/>
    </source>
</evidence>
<sequence length="645" mass="71193">MSQHKIDTPHTKRELIGRGSYGSVFKGMHTKTKEVVAIKVLNLDTEEDEVSDIQKEIAVLSELKMCEAQNIIMYRGSYLVGTHLWIIMDYCQGGSVRTLMEAGSIDELHNSIIIRETLLALQFIHRAGIIHRDIKAANILISQHGDVKLCDFGIAAQLNIGRRKRTTFIGTPYWMAPEVIRDGQDYNYMADIWSLGITTYEIATGMPPFAKEDPLRAVYLVANSESPRLEGNFSSLIKEFVSLCLQQVPEERQSATELLKSKFIRYYSRSSTTELQPLIRRYERWKSAGGVRQSLAIGPTDDESGNSSGSSDELDSDEGWEFGTIKGSAAETTDSDASKNSEGQSVTDSYQETLKPTKNDPEASHPLMQLFQSNSPPPSAPHSSSNSHSNSTTSDPADHQSSFSQIELPTFDLPTKTTKSMAGDLPKPPVNAETNELAHYKIRGKSKNALESAPVRPLPRLLQRQRTEIDKRGLSMSPGLANPRKPHSQTADDKAPLRSMSMGAFENAGSAEQNTRLPSVNDHKPTPLTNRQPSTAPHPKPPARASLDSSTSMMNARVASQPVKPFVSKLRARLAPLTISQQNLATGNNACELVNVRPLNMEIFNDPPNGIHNKAIIKVELDGLLSDMENCLKLFEVGLQSFKNT</sequence>
<evidence type="ECO:0000256" key="4">
    <source>
        <dbReference type="ARBA" id="ARBA00022679"/>
    </source>
</evidence>
<evidence type="ECO:0000256" key="7">
    <source>
        <dbReference type="ARBA" id="ARBA00022840"/>
    </source>
</evidence>
<dbReference type="EC" id="2.7.11.1" evidence="2"/>
<dbReference type="GO" id="GO:0004674">
    <property type="term" value="F:protein serine/threonine kinase activity"/>
    <property type="evidence" value="ECO:0000318"/>
    <property type="project" value="GO_Central"/>
</dbReference>
<dbReference type="GO" id="GO:0030950">
    <property type="term" value="P:establishment or maintenance of actin cytoskeleton polarity"/>
    <property type="evidence" value="ECO:0007669"/>
    <property type="project" value="EnsemblFungi"/>
</dbReference>
<dbReference type="SMART" id="SM00220">
    <property type="entry name" value="S_TKc"/>
    <property type="match status" value="1"/>
</dbReference>
<dbReference type="GO" id="GO:0110085">
    <property type="term" value="C:mitotic actomyosin contractile ring"/>
    <property type="evidence" value="ECO:0007669"/>
    <property type="project" value="EnsemblFungi"/>
</dbReference>
<dbReference type="InterPro" id="IPR000719">
    <property type="entry name" value="Prot_kinase_dom"/>
</dbReference>
<organism evidence="13 15">
    <name type="scientific">Schizosaccharomyces japonicus (strain yFS275 / FY16936)</name>
    <name type="common">Fission yeast</name>
    <dbReference type="NCBI Taxonomy" id="402676"/>
    <lineage>
        <taxon>Eukaryota</taxon>
        <taxon>Fungi</taxon>
        <taxon>Dikarya</taxon>
        <taxon>Ascomycota</taxon>
        <taxon>Taphrinomycotina</taxon>
        <taxon>Schizosaccharomycetes</taxon>
        <taxon>Schizosaccharomycetales</taxon>
        <taxon>Schizosaccharomycetaceae</taxon>
        <taxon>Schizosaccharomyces</taxon>
    </lineage>
</organism>
<dbReference type="HOGENOM" id="CLU_000288_63_23_1"/>
<dbReference type="InterPro" id="IPR008271">
    <property type="entry name" value="Ser/Thr_kinase_AS"/>
</dbReference>
<evidence type="ECO:0000256" key="1">
    <source>
        <dbReference type="ARBA" id="ARBA00008874"/>
    </source>
</evidence>
<evidence type="ECO:0000256" key="6">
    <source>
        <dbReference type="ARBA" id="ARBA00022777"/>
    </source>
</evidence>
<dbReference type="GO" id="GO:0035556">
    <property type="term" value="P:intracellular signal transduction"/>
    <property type="evidence" value="ECO:0000318"/>
    <property type="project" value="GO_Central"/>
</dbReference>
<evidence type="ECO:0000256" key="2">
    <source>
        <dbReference type="ARBA" id="ARBA00012513"/>
    </source>
</evidence>
<evidence type="ECO:0000256" key="11">
    <source>
        <dbReference type="SAM" id="MobiDB-lite"/>
    </source>
</evidence>
<evidence type="ECO:0000256" key="9">
    <source>
        <dbReference type="ARBA" id="ARBA00048679"/>
    </source>
</evidence>
<dbReference type="RefSeq" id="XP_002175558.1">
    <property type="nucleotide sequence ID" value="XM_002175522.1"/>
</dbReference>
<dbReference type="AlphaFoldDB" id="B6K6W1"/>
<dbReference type="PROSITE" id="PS00107">
    <property type="entry name" value="PROTEIN_KINASE_ATP"/>
    <property type="match status" value="1"/>
</dbReference>
<dbReference type="InterPro" id="IPR017441">
    <property type="entry name" value="Protein_kinase_ATP_BS"/>
</dbReference>
<evidence type="ECO:0000256" key="5">
    <source>
        <dbReference type="ARBA" id="ARBA00022741"/>
    </source>
</evidence>
<keyword evidence="4" id="KW-0808">Transferase</keyword>
<evidence type="ECO:0000313" key="15">
    <source>
        <dbReference type="Proteomes" id="UP000001744"/>
    </source>
</evidence>
<comment type="similarity">
    <text evidence="1">Belongs to the protein kinase superfamily. STE Ser/Thr protein kinase family. STE20 subfamily.</text>
</comment>